<evidence type="ECO:0000256" key="1">
    <source>
        <dbReference type="ARBA" id="ARBA00004496"/>
    </source>
</evidence>
<comment type="subcellular location">
    <subcellularLocation>
        <location evidence="1">Cytoplasm</location>
    </subcellularLocation>
</comment>
<dbReference type="GO" id="GO:0030488">
    <property type="term" value="P:tRNA methylation"/>
    <property type="evidence" value="ECO:0007669"/>
    <property type="project" value="TreeGrafter"/>
</dbReference>
<dbReference type="InterPro" id="IPR035963">
    <property type="entry name" value="FERM_2"/>
</dbReference>
<organism evidence="10 11">
    <name type="scientific">Trichinella patagoniensis</name>
    <dbReference type="NCBI Taxonomy" id="990121"/>
    <lineage>
        <taxon>Eukaryota</taxon>
        <taxon>Metazoa</taxon>
        <taxon>Ecdysozoa</taxon>
        <taxon>Nematoda</taxon>
        <taxon>Enoplea</taxon>
        <taxon>Dorylaimia</taxon>
        <taxon>Trichinellida</taxon>
        <taxon>Trichinellidae</taxon>
        <taxon>Trichinella</taxon>
    </lineage>
</organism>
<dbReference type="InterPro" id="IPR001680">
    <property type="entry name" value="WD40_rpt"/>
</dbReference>
<dbReference type="SUPFAM" id="SSF50978">
    <property type="entry name" value="WD40 repeat-like"/>
    <property type="match status" value="1"/>
</dbReference>
<dbReference type="GO" id="GO:0005737">
    <property type="term" value="C:cytoplasm"/>
    <property type="evidence" value="ECO:0007669"/>
    <property type="project" value="UniProtKB-SubCell"/>
</dbReference>
<comment type="similarity">
    <text evidence="6">Belongs to the WD repeat WDR6 family.</text>
</comment>
<keyword evidence="5" id="KW-0677">Repeat</keyword>
<protein>
    <recommendedName>
        <fullName evidence="7">tRNA (34-2'-O)-methyltransferase regulator WDR6</fullName>
    </recommendedName>
</protein>
<evidence type="ECO:0000256" key="7">
    <source>
        <dbReference type="ARBA" id="ARBA00040154"/>
    </source>
</evidence>
<evidence type="ECO:0000256" key="4">
    <source>
        <dbReference type="ARBA" id="ARBA00022694"/>
    </source>
</evidence>
<dbReference type="SUPFAM" id="SSF50998">
    <property type="entry name" value="Quinoprotein alcohol dehydrogenase-like"/>
    <property type="match status" value="1"/>
</dbReference>
<dbReference type="Pfam" id="PF00400">
    <property type="entry name" value="WD40"/>
    <property type="match status" value="1"/>
</dbReference>
<evidence type="ECO:0000313" key="10">
    <source>
        <dbReference type="EMBL" id="KRY19778.1"/>
    </source>
</evidence>
<dbReference type="OrthoDB" id="5594999at2759"/>
<feature type="repeat" description="WD" evidence="8">
    <location>
        <begin position="192"/>
        <end position="225"/>
    </location>
</feature>
<keyword evidence="11" id="KW-1185">Reference proteome</keyword>
<dbReference type="SMART" id="SM00320">
    <property type="entry name" value="WD40"/>
    <property type="match status" value="8"/>
</dbReference>
<evidence type="ECO:0000256" key="6">
    <source>
        <dbReference type="ARBA" id="ARBA00038255"/>
    </source>
</evidence>
<dbReference type="Proteomes" id="UP000054783">
    <property type="component" value="Unassembled WGS sequence"/>
</dbReference>
<sequence length="1536" mass="177383">MEMKMNPTEYSSSQMDRILPHRFVTSVKHGERNYYLTGQGRQLVIFEPSELEKYARYEVFPSDAIHGLDFYKSIVCFYGVRSFRIGRFFEDSHNELNISFLTETCNINDWICSAKVLTGNRILLVTSRNVALVYNVELEQLQHVQCTKQCVSYCSRIFGMHDNELFIVNGNASKQIFIWSPYYSNGNPFKIFDAHDGAIFDIDYSLHSQLLCSVSDDRSCRLWKLHHFSLVVGQYPSWRQWESCEIILMHILQEHHGRVWRTRFANDRIITAGEDGIVCLWKQNGELVSRTETKKGNLRALHYDSESEKAILGSDSGACFSLNLLSSIVHYQFNSLADTDILKTVHITTVEPSSSLFCISSSGNVYHFHKNSKRLLLTDSNLRSCAVDQSKENGLIVFGGLSGSLYLFDEENLHDCSGVVQCQKYFSLHLIDNGNMLLACIEQGRMHLFDVSNKREAKLIRNELTLPNGRQRWPSAAMLVQSSSGCFLAVGDRNGSVHFFLFDKEQKSTISRPMYSYFRIHGSHGVTAFMLLNGIFYSTGRDGCVNTWNIEKLNEKPAHERVCRGMEWPSRFIVFNQQRQLIVGFHADHFRIFDFNSGEMLSEIHCGGGHRSYDLIIQEQRCCSKLNFHLAFVKRGQVEIMNWQPQINCIQRGAHVRRITDLCFISRTMFVSSSDDTSLCLWNLDQNGRQLSLVRRYYLHISAIFSIRCCENLLVSAGGRGQLCCWLVLKQQGLRPCGSMKDESDFRYVAVDHMPMKMADGENQYLILAARCDGYVKAFVWNETNAEVIDRSDRLMLPCNSFIASMKLVNRDDSKQCAICAVVCTNGQLYVRQVNTGSEFFVGQEQKEWHMQMLVEKCGLSSIQCRPCDGSAFWYVIGAESGNLFTTNIQLFQNQDEVDFKKLKPPSLSTVTAVCSINERVFLSISTDERLYLWHACVDMDFHLCYAQFIDIADPLAICAQIIAHTVVVCIAGQGLQFFAFPSNTLMKLKLSIEIEFFILNYTVKKSTTVKKLLEKIFLPLRITDYQIFIVTYQDHVLEKDDKIGKYVKEKAATLKVIPICYPPVDCKLMKNPVLLKIMYSHTFERVWNGKLIPPYEYAVKMMAIAFYEKYIEEIDRFKNGRVSSTPMPSWTTTKYNVEKDKWNNDVIVEFKQLSFDDRFQAMEEYLKLATNADVYGHEIFYSDEKQSSFFHINIHGIKIFGIFDEVNYFQWQQVKFIRREEHVLYLRLETSNEASLVTLKIRFPESEDANAFISYCITLLCLGNVESTFHNYEISEKLVKDGKKAVEYFIKTKCSKDPPETYLIDERSASVDNLSMDEEFSADIDAINESNDKFESTYGNYIIKDKNKYENKVQEKDEKEETDEIENEFEFKESESEKYKEKGEYDDCTIEDIEREYPKREEAGTKKEQGTEQLQKYMENHTGYDAAMSDSKHQSVQDQSSTLYNKEFKIPLDYELNERVLQNLIIDCIDEDELIKSIKKKLKFVENTLEDKYDLDVKIEISATLMAEDFSENPKDKNNSDQGEDKNNEEAETAV</sequence>
<comment type="caution">
    <text evidence="10">The sequence shown here is derived from an EMBL/GenBank/DDBJ whole genome shotgun (WGS) entry which is preliminary data.</text>
</comment>
<keyword evidence="3 8" id="KW-0853">WD repeat</keyword>
<evidence type="ECO:0000256" key="3">
    <source>
        <dbReference type="ARBA" id="ARBA00022574"/>
    </source>
</evidence>
<accession>A0A0V1A4R5</accession>
<feature type="region of interest" description="Disordered" evidence="9">
    <location>
        <begin position="1507"/>
        <end position="1536"/>
    </location>
</feature>
<evidence type="ECO:0000256" key="8">
    <source>
        <dbReference type="PROSITE-ProRule" id="PRU00221"/>
    </source>
</evidence>
<dbReference type="PANTHER" id="PTHR14344:SF3">
    <property type="entry name" value="WD REPEAT-CONTAINING PROTEIN 6"/>
    <property type="match status" value="1"/>
</dbReference>
<dbReference type="PROSITE" id="PS50082">
    <property type="entry name" value="WD_REPEATS_2"/>
    <property type="match status" value="1"/>
</dbReference>
<keyword evidence="4" id="KW-0819">tRNA processing</keyword>
<dbReference type="InterPro" id="IPR015943">
    <property type="entry name" value="WD40/YVTN_repeat-like_dom_sf"/>
</dbReference>
<evidence type="ECO:0000256" key="9">
    <source>
        <dbReference type="SAM" id="MobiDB-lite"/>
    </source>
</evidence>
<dbReference type="Gene3D" id="2.130.10.10">
    <property type="entry name" value="YVTN repeat-like/Quinoprotein amine dehydrogenase"/>
    <property type="match status" value="3"/>
</dbReference>
<feature type="region of interest" description="Disordered" evidence="9">
    <location>
        <begin position="1355"/>
        <end position="1386"/>
    </location>
</feature>
<dbReference type="InterPro" id="IPR011047">
    <property type="entry name" value="Quinoprotein_ADH-like_sf"/>
</dbReference>
<feature type="compositionally biased region" description="Basic and acidic residues" evidence="9">
    <location>
        <begin position="1370"/>
        <end position="1386"/>
    </location>
</feature>
<dbReference type="PANTHER" id="PTHR14344">
    <property type="entry name" value="WD REPEAT PROTEIN"/>
    <property type="match status" value="1"/>
</dbReference>
<gene>
    <name evidence="10" type="primary">Wdr6</name>
    <name evidence="10" type="ORF">T12_12002</name>
</gene>
<dbReference type="InterPro" id="IPR051973">
    <property type="entry name" value="tRNA_Anticodon_Mtase-Reg"/>
</dbReference>
<evidence type="ECO:0000256" key="5">
    <source>
        <dbReference type="ARBA" id="ARBA00022737"/>
    </source>
</evidence>
<reference evidence="10 11" key="1">
    <citation type="submission" date="2015-01" db="EMBL/GenBank/DDBJ databases">
        <title>Evolution of Trichinella species and genotypes.</title>
        <authorList>
            <person name="Korhonen P.K."/>
            <person name="Edoardo P."/>
            <person name="Giuseppe L.R."/>
            <person name="Gasser R.B."/>
        </authorList>
    </citation>
    <scope>NUCLEOTIDE SEQUENCE [LARGE SCALE GENOMIC DNA]</scope>
    <source>
        <strain evidence="10">ISS2496</strain>
    </source>
</reference>
<dbReference type="STRING" id="990121.A0A0V1A4R5"/>
<feature type="compositionally biased region" description="Basic and acidic residues" evidence="9">
    <location>
        <begin position="1513"/>
        <end position="1530"/>
    </location>
</feature>
<dbReference type="PROSITE" id="PS50294">
    <property type="entry name" value="WD_REPEATS_REGION"/>
    <property type="match status" value="1"/>
</dbReference>
<name>A0A0V1A4R5_9BILA</name>
<dbReference type="EMBL" id="JYDQ01000032">
    <property type="protein sequence ID" value="KRY19778.1"/>
    <property type="molecule type" value="Genomic_DNA"/>
</dbReference>
<evidence type="ECO:0000256" key="2">
    <source>
        <dbReference type="ARBA" id="ARBA00022490"/>
    </source>
</evidence>
<proteinExistence type="inferred from homology"/>
<dbReference type="InterPro" id="IPR036322">
    <property type="entry name" value="WD40_repeat_dom_sf"/>
</dbReference>
<keyword evidence="2" id="KW-0963">Cytoplasm</keyword>
<dbReference type="SUPFAM" id="SSF47031">
    <property type="entry name" value="Second domain of FERM"/>
    <property type="match status" value="1"/>
</dbReference>
<evidence type="ECO:0000313" key="11">
    <source>
        <dbReference type="Proteomes" id="UP000054783"/>
    </source>
</evidence>